<accession>A0AAD4I4I8</accession>
<dbReference type="EMBL" id="JAANER010000006">
    <property type="protein sequence ID" value="KAG9188490.1"/>
    <property type="molecule type" value="Genomic_DNA"/>
</dbReference>
<feature type="region of interest" description="Disordered" evidence="1">
    <location>
        <begin position="174"/>
        <end position="240"/>
    </location>
</feature>
<keyword evidence="2" id="KW-0472">Membrane</keyword>
<evidence type="ECO:0000313" key="3">
    <source>
        <dbReference type="EMBL" id="KAG9188490.1"/>
    </source>
</evidence>
<feature type="region of interest" description="Disordered" evidence="1">
    <location>
        <begin position="66"/>
        <end position="113"/>
    </location>
</feature>
<feature type="compositionally biased region" description="Low complexity" evidence="1">
    <location>
        <begin position="72"/>
        <end position="95"/>
    </location>
</feature>
<evidence type="ECO:0008006" key="5">
    <source>
        <dbReference type="Google" id="ProtNLM"/>
    </source>
</evidence>
<evidence type="ECO:0000256" key="1">
    <source>
        <dbReference type="SAM" id="MobiDB-lite"/>
    </source>
</evidence>
<proteinExistence type="predicted"/>
<comment type="caution">
    <text evidence="3">The sequence shown here is derived from an EMBL/GenBank/DDBJ whole genome shotgun (WGS) entry which is preliminary data.</text>
</comment>
<keyword evidence="4" id="KW-1185">Reference proteome</keyword>
<protein>
    <recommendedName>
        <fullName evidence="5">Mid2 domain-containing protein</fullName>
    </recommendedName>
</protein>
<reference evidence="3" key="1">
    <citation type="submission" date="2021-07" db="EMBL/GenBank/DDBJ databases">
        <title>Genome Resource of American Ginseng Black Spot Pathogen Alternaria panax.</title>
        <authorList>
            <person name="Qiu C."/>
            <person name="Wang W."/>
            <person name="Liu Z."/>
        </authorList>
    </citation>
    <scope>NUCLEOTIDE SEQUENCE</scope>
    <source>
        <strain evidence="3">BNCC115425</strain>
    </source>
</reference>
<keyword evidence="2" id="KW-1133">Transmembrane helix</keyword>
<feature type="transmembrane region" description="Helical" evidence="2">
    <location>
        <begin position="140"/>
        <end position="163"/>
    </location>
</feature>
<evidence type="ECO:0000313" key="4">
    <source>
        <dbReference type="Proteomes" id="UP001199106"/>
    </source>
</evidence>
<feature type="region of interest" description="Disordered" evidence="1">
    <location>
        <begin position="343"/>
        <end position="369"/>
    </location>
</feature>
<feature type="compositionally biased region" description="Polar residues" evidence="1">
    <location>
        <begin position="96"/>
        <end position="107"/>
    </location>
</feature>
<dbReference type="AlphaFoldDB" id="A0AAD4I4I8"/>
<feature type="compositionally biased region" description="Low complexity" evidence="1">
    <location>
        <begin position="202"/>
        <end position="216"/>
    </location>
</feature>
<sequence>MSDYCHSAGSIGAEKAQHDHQRQRRQIGDLLSSIVGDVSSVLSSNGVTVPTAVIQSVAGSVVNALPTPANPTSVAAEVTATSTTEGTSSTARSSGPMSTGASSTGIVASSTASQEATSSSSAAGAAASSSNSSSGPSTGLIAGVVVGGVAALALIGIFILLLLRHRKKKSKTVALNDKEASAATSSSSDHSPPTNGAYAHIPQQTTYPTTTTLPMQNDLSSTQQTAMVSPVSPITSGGQAPWASTSTFGGATAMGAGAAAAGAGHALHSSTPAPGYSDEKPPQHHQYIDSKIPESNEMPTNANVWEIDGREVPPPSELDAGKRDGLNLGNIGSNVQAQGQIQHQDHPAYRPPSVENGEFLGNKPVGQAI</sequence>
<gene>
    <name evidence="3" type="ORF">G6011_02413</name>
</gene>
<feature type="compositionally biased region" description="Polar residues" evidence="1">
    <location>
        <begin position="217"/>
        <end position="238"/>
    </location>
</feature>
<dbReference type="Proteomes" id="UP001199106">
    <property type="component" value="Unassembled WGS sequence"/>
</dbReference>
<evidence type="ECO:0000256" key="2">
    <source>
        <dbReference type="SAM" id="Phobius"/>
    </source>
</evidence>
<keyword evidence="2" id="KW-0812">Transmembrane</keyword>
<organism evidence="3 4">
    <name type="scientific">Alternaria panax</name>
    <dbReference type="NCBI Taxonomy" id="48097"/>
    <lineage>
        <taxon>Eukaryota</taxon>
        <taxon>Fungi</taxon>
        <taxon>Dikarya</taxon>
        <taxon>Ascomycota</taxon>
        <taxon>Pezizomycotina</taxon>
        <taxon>Dothideomycetes</taxon>
        <taxon>Pleosporomycetidae</taxon>
        <taxon>Pleosporales</taxon>
        <taxon>Pleosporineae</taxon>
        <taxon>Pleosporaceae</taxon>
        <taxon>Alternaria</taxon>
        <taxon>Alternaria sect. Panax</taxon>
    </lineage>
</organism>
<feature type="region of interest" description="Disordered" evidence="1">
    <location>
        <begin position="1"/>
        <end position="23"/>
    </location>
</feature>
<feature type="compositionally biased region" description="Basic and acidic residues" evidence="1">
    <location>
        <begin position="277"/>
        <end position="294"/>
    </location>
</feature>
<name>A0AAD4I4I8_9PLEO</name>
<feature type="region of interest" description="Disordered" evidence="1">
    <location>
        <begin position="265"/>
        <end position="298"/>
    </location>
</feature>